<accession>A0A2K1KBC4</accession>
<reference evidence="2" key="3">
    <citation type="submission" date="2020-12" db="UniProtKB">
        <authorList>
            <consortium name="EnsemblPlants"/>
        </authorList>
    </citation>
    <scope>IDENTIFICATION</scope>
</reference>
<sequence>MLAFIQAQGTFIMSILARLLEVMAKAMVCLVTALFVGLIGGIASIIAQYNCNNDTNDEDILKVLFHN</sequence>
<dbReference type="EnsemblPlants" id="Pp3c7_11170V3.1">
    <property type="protein sequence ID" value="PAC:32923399.CDS.1"/>
    <property type="gene ID" value="Pp3c7_11170"/>
</dbReference>
<dbReference type="EnsemblPlants" id="Pp3c7_11170V3.2">
    <property type="protein sequence ID" value="PAC:32923400.CDS.1"/>
    <property type="gene ID" value="Pp3c7_11170"/>
</dbReference>
<dbReference type="InParanoid" id="A0A2K1KBC4"/>
<dbReference type="PaxDb" id="3218-PP1S87_138V6.1"/>
<organism evidence="1">
    <name type="scientific">Physcomitrium patens</name>
    <name type="common">Spreading-leaved earth moss</name>
    <name type="synonym">Physcomitrella patens</name>
    <dbReference type="NCBI Taxonomy" id="3218"/>
    <lineage>
        <taxon>Eukaryota</taxon>
        <taxon>Viridiplantae</taxon>
        <taxon>Streptophyta</taxon>
        <taxon>Embryophyta</taxon>
        <taxon>Bryophyta</taxon>
        <taxon>Bryophytina</taxon>
        <taxon>Bryopsida</taxon>
        <taxon>Funariidae</taxon>
        <taxon>Funariales</taxon>
        <taxon>Funariaceae</taxon>
        <taxon>Physcomitrium</taxon>
    </lineage>
</organism>
<evidence type="ECO:0000313" key="1">
    <source>
        <dbReference type="EMBL" id="PNR51069.1"/>
    </source>
</evidence>
<dbReference type="Gramene" id="Pp3c7_11170V3.1">
    <property type="protein sequence ID" value="PAC:32923399.CDS.1"/>
    <property type="gene ID" value="Pp3c7_11170"/>
</dbReference>
<proteinExistence type="predicted"/>
<gene>
    <name evidence="1" type="ORF">PHYPA_010255</name>
</gene>
<evidence type="ECO:0000313" key="2">
    <source>
        <dbReference type="EnsemblPlants" id="PAC:32923399.CDS.1"/>
    </source>
</evidence>
<protein>
    <submittedName>
        <fullName evidence="1 2">Uncharacterized protein</fullName>
    </submittedName>
</protein>
<dbReference type="EMBL" id="ABEU02000007">
    <property type="protein sequence ID" value="PNR51069.1"/>
    <property type="molecule type" value="Genomic_DNA"/>
</dbReference>
<reference evidence="1 3" key="1">
    <citation type="journal article" date="2008" name="Science">
        <title>The Physcomitrella genome reveals evolutionary insights into the conquest of land by plants.</title>
        <authorList>
            <person name="Rensing S."/>
            <person name="Lang D."/>
            <person name="Zimmer A."/>
            <person name="Terry A."/>
            <person name="Salamov A."/>
            <person name="Shapiro H."/>
            <person name="Nishiyama T."/>
            <person name="Perroud P.-F."/>
            <person name="Lindquist E."/>
            <person name="Kamisugi Y."/>
            <person name="Tanahashi T."/>
            <person name="Sakakibara K."/>
            <person name="Fujita T."/>
            <person name="Oishi K."/>
            <person name="Shin-I T."/>
            <person name="Kuroki Y."/>
            <person name="Toyoda A."/>
            <person name="Suzuki Y."/>
            <person name="Hashimoto A."/>
            <person name="Yamaguchi K."/>
            <person name="Sugano A."/>
            <person name="Kohara Y."/>
            <person name="Fujiyama A."/>
            <person name="Anterola A."/>
            <person name="Aoki S."/>
            <person name="Ashton N."/>
            <person name="Barbazuk W.B."/>
            <person name="Barker E."/>
            <person name="Bennetzen J."/>
            <person name="Bezanilla M."/>
            <person name="Blankenship R."/>
            <person name="Cho S.H."/>
            <person name="Dutcher S."/>
            <person name="Estelle M."/>
            <person name="Fawcett J.A."/>
            <person name="Gundlach H."/>
            <person name="Hanada K."/>
            <person name="Heyl A."/>
            <person name="Hicks K.A."/>
            <person name="Hugh J."/>
            <person name="Lohr M."/>
            <person name="Mayer K."/>
            <person name="Melkozernov A."/>
            <person name="Murata T."/>
            <person name="Nelson D."/>
            <person name="Pils B."/>
            <person name="Prigge M."/>
            <person name="Reiss B."/>
            <person name="Renner T."/>
            <person name="Rombauts S."/>
            <person name="Rushton P."/>
            <person name="Sanderfoot A."/>
            <person name="Schween G."/>
            <person name="Shiu S.-H."/>
            <person name="Stueber K."/>
            <person name="Theodoulou F.L."/>
            <person name="Tu H."/>
            <person name="Van de Peer Y."/>
            <person name="Verrier P.J."/>
            <person name="Waters E."/>
            <person name="Wood A."/>
            <person name="Yang L."/>
            <person name="Cove D."/>
            <person name="Cuming A."/>
            <person name="Hasebe M."/>
            <person name="Lucas S."/>
            <person name="Mishler D.B."/>
            <person name="Reski R."/>
            <person name="Grigoriev I."/>
            <person name="Quatrano R.S."/>
            <person name="Boore J.L."/>
        </authorList>
    </citation>
    <scope>NUCLEOTIDE SEQUENCE [LARGE SCALE GENOMIC DNA]</scope>
    <source>
        <strain evidence="2 3">cv. Gransden 2004</strain>
    </source>
</reference>
<evidence type="ECO:0000313" key="3">
    <source>
        <dbReference type="Proteomes" id="UP000006727"/>
    </source>
</evidence>
<keyword evidence="3" id="KW-1185">Reference proteome</keyword>
<reference evidence="1 3" key="2">
    <citation type="journal article" date="2018" name="Plant J.">
        <title>The Physcomitrella patens chromosome-scale assembly reveals moss genome structure and evolution.</title>
        <authorList>
            <person name="Lang D."/>
            <person name="Ullrich K.K."/>
            <person name="Murat F."/>
            <person name="Fuchs J."/>
            <person name="Jenkins J."/>
            <person name="Haas F.B."/>
            <person name="Piednoel M."/>
            <person name="Gundlach H."/>
            <person name="Van Bel M."/>
            <person name="Meyberg R."/>
            <person name="Vives C."/>
            <person name="Morata J."/>
            <person name="Symeonidi A."/>
            <person name="Hiss M."/>
            <person name="Muchero W."/>
            <person name="Kamisugi Y."/>
            <person name="Saleh O."/>
            <person name="Blanc G."/>
            <person name="Decker E.L."/>
            <person name="van Gessel N."/>
            <person name="Grimwood J."/>
            <person name="Hayes R.D."/>
            <person name="Graham S.W."/>
            <person name="Gunter L.E."/>
            <person name="McDaniel S.F."/>
            <person name="Hoernstein S.N.W."/>
            <person name="Larsson A."/>
            <person name="Li F.W."/>
            <person name="Perroud P.F."/>
            <person name="Phillips J."/>
            <person name="Ranjan P."/>
            <person name="Rokshar D.S."/>
            <person name="Rothfels C.J."/>
            <person name="Schneider L."/>
            <person name="Shu S."/>
            <person name="Stevenson D.W."/>
            <person name="Thummler F."/>
            <person name="Tillich M."/>
            <person name="Villarreal Aguilar J.C."/>
            <person name="Widiez T."/>
            <person name="Wong G.K."/>
            <person name="Wymore A."/>
            <person name="Zhang Y."/>
            <person name="Zimmer A.D."/>
            <person name="Quatrano R.S."/>
            <person name="Mayer K.F.X."/>
            <person name="Goodstein D."/>
            <person name="Casacuberta J.M."/>
            <person name="Vandepoele K."/>
            <person name="Reski R."/>
            <person name="Cuming A.C."/>
            <person name="Tuskan G.A."/>
            <person name="Maumus F."/>
            <person name="Salse J."/>
            <person name="Schmutz J."/>
            <person name="Rensing S.A."/>
        </authorList>
    </citation>
    <scope>NUCLEOTIDE SEQUENCE [LARGE SCALE GENOMIC DNA]</scope>
    <source>
        <strain evidence="2 3">cv. Gransden 2004</strain>
    </source>
</reference>
<name>A0A2K1KBC4_PHYPA</name>
<dbReference type="Proteomes" id="UP000006727">
    <property type="component" value="Chromosome 7"/>
</dbReference>
<dbReference type="AlphaFoldDB" id="A0A2K1KBC4"/>
<dbReference type="Gramene" id="Pp3c7_11170V3.2">
    <property type="protein sequence ID" value="PAC:32923400.CDS.1"/>
    <property type="gene ID" value="Pp3c7_11170"/>
</dbReference>